<dbReference type="PANTHER" id="PTHR13500:SF0">
    <property type="entry name" value="NUCLEOLAR PRE-RIBOSOMAL-ASSOCIATED PROTEIN 1"/>
    <property type="match status" value="1"/>
</dbReference>
<feature type="domain" description="URB1 C-terminal" evidence="1">
    <location>
        <begin position="3"/>
        <end position="152"/>
    </location>
</feature>
<reference evidence="2" key="1">
    <citation type="journal article" date="2013" name="Genome Biol.">
        <title>Reference genomes and transcriptomes of Nicotiana sylvestris and Nicotiana tomentosiformis.</title>
        <authorList>
            <person name="Sierro N."/>
            <person name="Battey J.N."/>
            <person name="Ouadi S."/>
            <person name="Bovet L."/>
            <person name="Goepfert S."/>
            <person name="Bakaher N."/>
            <person name="Peitsch M.C."/>
            <person name="Ivanov N.V."/>
        </authorList>
    </citation>
    <scope>NUCLEOTIDE SEQUENCE [LARGE SCALE GENOMIC DNA]</scope>
</reference>
<dbReference type="Pfam" id="PF16201">
    <property type="entry name" value="NopRA1"/>
    <property type="match status" value="1"/>
</dbReference>
<organism evidence="2 3">
    <name type="scientific">Nicotiana sylvestris</name>
    <name type="common">Wood tobacco</name>
    <name type="synonym">South American tobacco</name>
    <dbReference type="NCBI Taxonomy" id="4096"/>
    <lineage>
        <taxon>Eukaryota</taxon>
        <taxon>Viridiplantae</taxon>
        <taxon>Streptophyta</taxon>
        <taxon>Embryophyta</taxon>
        <taxon>Tracheophyta</taxon>
        <taxon>Spermatophyta</taxon>
        <taxon>Magnoliopsida</taxon>
        <taxon>eudicotyledons</taxon>
        <taxon>Gunneridae</taxon>
        <taxon>Pentapetalae</taxon>
        <taxon>asterids</taxon>
        <taxon>lamiids</taxon>
        <taxon>Solanales</taxon>
        <taxon>Solanaceae</taxon>
        <taxon>Nicotianoideae</taxon>
        <taxon>Nicotianeae</taxon>
        <taxon>Nicotiana</taxon>
    </lineage>
</organism>
<protein>
    <submittedName>
        <fullName evidence="3">Uncharacterized protein LOC104218932 isoform X1</fullName>
    </submittedName>
</protein>
<reference evidence="3" key="2">
    <citation type="submission" date="2025-08" db="UniProtKB">
        <authorList>
            <consortium name="RefSeq"/>
        </authorList>
    </citation>
    <scope>IDENTIFICATION</scope>
    <source>
        <tissue evidence="3">Leaf</tissue>
    </source>
</reference>
<dbReference type="PANTHER" id="PTHR13500">
    <property type="entry name" value="NUCLEOLAR PRERIBOSOMAL-ASSOCIATED PROTEIN 1"/>
    <property type="match status" value="1"/>
</dbReference>
<dbReference type="InterPro" id="IPR032436">
    <property type="entry name" value="URB1_C"/>
</dbReference>
<dbReference type="InterPro" id="IPR039844">
    <property type="entry name" value="URB1"/>
</dbReference>
<evidence type="ECO:0000313" key="2">
    <source>
        <dbReference type="Proteomes" id="UP000189701"/>
    </source>
</evidence>
<dbReference type="GO" id="GO:0005730">
    <property type="term" value="C:nucleolus"/>
    <property type="evidence" value="ECO:0007669"/>
    <property type="project" value="TreeGrafter"/>
</dbReference>
<dbReference type="AlphaFoldDB" id="A0A1U7VIF1"/>
<accession>A0A1U7VIF1</accession>
<dbReference type="STRING" id="4096.A0A1U7VIF1"/>
<dbReference type="Proteomes" id="UP000189701">
    <property type="component" value="Unplaced"/>
</dbReference>
<evidence type="ECO:0000259" key="1">
    <source>
        <dbReference type="Pfam" id="PF16201"/>
    </source>
</evidence>
<evidence type="ECO:0000313" key="3">
    <source>
        <dbReference type="RefSeq" id="XP_009767847.1"/>
    </source>
</evidence>
<sequence length="553" mass="62883">MRLRLLMSYLQNGIEKPWQRISSITAVFVAEASFVLLDPSHDHYSAISAYLMRSPSANMKGIPLFQNFFWSSSTNFIAERLWILRLLYSGLNANDDTQIYIRNAIFETLLSFYVSPISSHESKELIVQIVKKSVGIPKMARYLVEQCGLISWSSCVVSSLSWSPCRSDSFVELTVILEALNEVILSRHTIEWMQKYALEQLVELSCNLYKMLVERVEIFKGKTQLVKLILQIVTSAFKISQKRKVYQPHFTISIESLLQLCEVVDECCDGRQSPVAQIGLEAVLMSTPPVNILQMDKEKVSKFVRWATLIALQPKIENIHGLENFACIVRLQAEEETDDSLISMLVRWLAASVIVGKLSPRFSNSDLCHSFDRSKLNNLLSLMEWNEQRCEETNRAFACEGTLASSIFFLQQLQCTNYIVLPSVVSALCLLLLSSLSSAESDILAGDAVQWATLCSKINCPAEANPAWRWSFYQPWKDHSSELTDAEKLEENQACEMLLVVISKLLERNSLYSQFFSFQDLEKLCVFDWERILATTALPEVHQHGSPSPHEVQ</sequence>
<dbReference type="RefSeq" id="XP_009767847.1">
    <property type="nucleotide sequence ID" value="XM_009769545.1"/>
</dbReference>
<name>A0A1U7VIF1_NICSY</name>
<proteinExistence type="predicted"/>
<dbReference type="eggNOG" id="KOG1791">
    <property type="taxonomic scope" value="Eukaryota"/>
</dbReference>
<keyword evidence="2" id="KW-1185">Reference proteome</keyword>
<gene>
    <name evidence="3" type="primary">LOC104218932</name>
</gene>
<dbReference type="GO" id="GO:0000466">
    <property type="term" value="P:maturation of 5.8S rRNA from tricistronic rRNA transcript (SSU-rRNA, 5.8S rRNA, LSU-rRNA)"/>
    <property type="evidence" value="ECO:0007669"/>
    <property type="project" value="TreeGrafter"/>
</dbReference>
<dbReference type="GO" id="GO:0000463">
    <property type="term" value="P:maturation of LSU-rRNA from tricistronic rRNA transcript (SSU-rRNA, 5.8S rRNA, LSU-rRNA)"/>
    <property type="evidence" value="ECO:0007669"/>
    <property type="project" value="TreeGrafter"/>
</dbReference>